<comment type="subcellular location">
    <subcellularLocation>
        <location evidence="1">Membrane</location>
        <topology evidence="1">Single-pass membrane protein</topology>
    </subcellularLocation>
</comment>
<evidence type="ECO:0000313" key="7">
    <source>
        <dbReference type="EMBL" id="KMP04770.1"/>
    </source>
</evidence>
<organism evidence="7 8">
    <name type="scientific">Coccidioides immitis RMSCC 2394</name>
    <dbReference type="NCBI Taxonomy" id="404692"/>
    <lineage>
        <taxon>Eukaryota</taxon>
        <taxon>Fungi</taxon>
        <taxon>Dikarya</taxon>
        <taxon>Ascomycota</taxon>
        <taxon>Pezizomycotina</taxon>
        <taxon>Eurotiomycetes</taxon>
        <taxon>Eurotiomycetidae</taxon>
        <taxon>Onygenales</taxon>
        <taxon>Onygenaceae</taxon>
        <taxon>Coccidioides</taxon>
    </lineage>
</organism>
<keyword evidence="4" id="KW-0472">Membrane</keyword>
<feature type="chain" id="PRO_5005284842" description="LicD/FKTN/FKRP nucleotidyltransferase domain-containing protein" evidence="5">
    <location>
        <begin position="20"/>
        <end position="278"/>
    </location>
</feature>
<protein>
    <recommendedName>
        <fullName evidence="6">LicD/FKTN/FKRP nucleotidyltransferase domain-containing protein</fullName>
    </recommendedName>
</protein>
<dbReference type="EMBL" id="DS028095">
    <property type="protein sequence ID" value="KMP04770.1"/>
    <property type="molecule type" value="Genomic_DNA"/>
</dbReference>
<sequence length="278" mass="32182">MVAAFLLAIWLLIVPPAVCDADFMSVRTSMNTDYSGKKGDPAEKYFHESTFHYHYDGRFASQPLEDSLRVPHLTAMVKSYLSTMSDIGAETWIMHGTLLGWWWNQKIMPWDTDIDVQVSETTMYFLAQYYNMTEHHFNVPGTSAGRKFLLEINPNFVIRSPEDTLNVIDARWIDTSSGLFIDITCVRKDYDARKKGQKGALMTKDRHKYNEQDIFPLRDSYFEGVTAKIPYAYTTLLEREYGKDCLTKTFYNKHQFNETSKLWEPAPENPDDPAKMMG</sequence>
<proteinExistence type="predicted"/>
<evidence type="ECO:0000256" key="3">
    <source>
        <dbReference type="ARBA" id="ARBA00022989"/>
    </source>
</evidence>
<dbReference type="InterPro" id="IPR007074">
    <property type="entry name" value="LicD/FKTN/FKRP_NTP_transf"/>
</dbReference>
<dbReference type="GO" id="GO:0016020">
    <property type="term" value="C:membrane"/>
    <property type="evidence" value="ECO:0007669"/>
    <property type="project" value="UniProtKB-SubCell"/>
</dbReference>
<evidence type="ECO:0000256" key="4">
    <source>
        <dbReference type="ARBA" id="ARBA00023136"/>
    </source>
</evidence>
<dbReference type="STRING" id="404692.A0A0J6YAI3"/>
<feature type="domain" description="LicD/FKTN/FKRP nucleotidyltransferase" evidence="6">
    <location>
        <begin position="201"/>
        <end position="242"/>
    </location>
</feature>
<keyword evidence="5" id="KW-0732">Signal</keyword>
<dbReference type="PANTHER" id="PTHR15407:SF32">
    <property type="entry name" value="PROTEIN (MNN4), PUTATIVE (AFU_ORTHOLOGUE AFUA_1G03790)-RELATED"/>
    <property type="match status" value="1"/>
</dbReference>
<keyword evidence="2" id="KW-0812">Transmembrane</keyword>
<dbReference type="PANTHER" id="PTHR15407">
    <property type="entry name" value="FUKUTIN-RELATED"/>
    <property type="match status" value="1"/>
</dbReference>
<accession>A0A0J6YAI3</accession>
<reference evidence="8" key="1">
    <citation type="journal article" date="2010" name="Genome Res.">
        <title>Population genomic sequencing of Coccidioides fungi reveals recent hybridization and transposon control.</title>
        <authorList>
            <person name="Neafsey D.E."/>
            <person name="Barker B.M."/>
            <person name="Sharpton T.J."/>
            <person name="Stajich J.E."/>
            <person name="Park D.J."/>
            <person name="Whiston E."/>
            <person name="Hung C.-Y."/>
            <person name="McMahan C."/>
            <person name="White J."/>
            <person name="Sykes S."/>
            <person name="Heiman D."/>
            <person name="Young S."/>
            <person name="Zeng Q."/>
            <person name="Abouelleil A."/>
            <person name="Aftuck L."/>
            <person name="Bessette D."/>
            <person name="Brown A."/>
            <person name="FitzGerald M."/>
            <person name="Lui A."/>
            <person name="Macdonald J.P."/>
            <person name="Priest M."/>
            <person name="Orbach M.J."/>
            <person name="Galgiani J.N."/>
            <person name="Kirkland T.N."/>
            <person name="Cole G.T."/>
            <person name="Birren B.W."/>
            <person name="Henn M.R."/>
            <person name="Taylor J.W."/>
            <person name="Rounsley S.D."/>
        </authorList>
    </citation>
    <scope>NUCLEOTIDE SEQUENCE [LARGE SCALE GENOMIC DNA]</scope>
    <source>
        <strain evidence="8">RMSCC 2394</strain>
    </source>
</reference>
<evidence type="ECO:0000256" key="5">
    <source>
        <dbReference type="SAM" id="SignalP"/>
    </source>
</evidence>
<evidence type="ECO:0000256" key="1">
    <source>
        <dbReference type="ARBA" id="ARBA00004167"/>
    </source>
</evidence>
<keyword evidence="3" id="KW-1133">Transmembrane helix</keyword>
<dbReference type="AlphaFoldDB" id="A0A0J6YAI3"/>
<name>A0A0J6YAI3_COCIT</name>
<dbReference type="Pfam" id="PF04991">
    <property type="entry name" value="LicD"/>
    <property type="match status" value="2"/>
</dbReference>
<dbReference type="OrthoDB" id="444255at2759"/>
<dbReference type="InterPro" id="IPR009644">
    <property type="entry name" value="FKTN/MNN4/W02B3.4-1"/>
</dbReference>
<evidence type="ECO:0000256" key="2">
    <source>
        <dbReference type="ARBA" id="ARBA00022692"/>
    </source>
</evidence>
<gene>
    <name evidence="7" type="ORF">CIRG_04451</name>
</gene>
<dbReference type="Proteomes" id="UP000054565">
    <property type="component" value="Unassembled WGS sequence"/>
</dbReference>
<feature type="signal peptide" evidence="5">
    <location>
        <begin position="1"/>
        <end position="19"/>
    </location>
</feature>
<evidence type="ECO:0000259" key="6">
    <source>
        <dbReference type="Pfam" id="PF04991"/>
    </source>
</evidence>
<dbReference type="GO" id="GO:0009100">
    <property type="term" value="P:glycoprotein metabolic process"/>
    <property type="evidence" value="ECO:0007669"/>
    <property type="project" value="UniProtKB-ARBA"/>
</dbReference>
<feature type="domain" description="LicD/FKTN/FKRP nucleotidyltransferase" evidence="6">
    <location>
        <begin position="90"/>
        <end position="193"/>
    </location>
</feature>
<evidence type="ECO:0000313" key="8">
    <source>
        <dbReference type="Proteomes" id="UP000054565"/>
    </source>
</evidence>